<dbReference type="Gene3D" id="3.40.50.1820">
    <property type="entry name" value="alpha/beta hydrolase"/>
    <property type="match status" value="1"/>
</dbReference>
<dbReference type="FunFam" id="3.40.50.1820:FF:000217">
    <property type="entry name" value="Unplaced genomic scaffold supercont2.4, whole genome shotgun sequence"/>
    <property type="match status" value="1"/>
</dbReference>
<dbReference type="GO" id="GO:0008126">
    <property type="term" value="F:acetylesterase activity"/>
    <property type="evidence" value="ECO:0007669"/>
    <property type="project" value="TreeGrafter"/>
</dbReference>
<evidence type="ECO:0000313" key="2">
    <source>
        <dbReference type="EMBL" id="WWD22554.1"/>
    </source>
</evidence>
<dbReference type="PANTHER" id="PTHR10794:SF63">
    <property type="entry name" value="ALPHA_BETA HYDROLASE 1, ISOFORM A"/>
    <property type="match status" value="1"/>
</dbReference>
<reference evidence="2" key="2">
    <citation type="submission" date="2024-01" db="EMBL/GenBank/DDBJ databases">
        <title>Comparative genomics of Cryptococcus and Kwoniella reveals pathogenesis evolution and contrasting modes of karyotype evolution via chromosome fusion or intercentromeric recombination.</title>
        <authorList>
            <person name="Coelho M.A."/>
            <person name="David-Palma M."/>
            <person name="Shea T."/>
            <person name="Bowers K."/>
            <person name="McGinley-Smith S."/>
            <person name="Mohammad A.W."/>
            <person name="Gnirke A."/>
            <person name="Yurkov A.M."/>
            <person name="Nowrousian M."/>
            <person name="Sun S."/>
            <person name="Cuomo C.A."/>
            <person name="Heitman J."/>
        </authorList>
    </citation>
    <scope>NUCLEOTIDE SEQUENCE</scope>
    <source>
        <strain evidence="2">CBS 12478</strain>
    </source>
</reference>
<dbReference type="GO" id="GO:0051792">
    <property type="term" value="P:medium-chain fatty acid biosynthetic process"/>
    <property type="evidence" value="ECO:0007669"/>
    <property type="project" value="TreeGrafter"/>
</dbReference>
<dbReference type="OrthoDB" id="5954035at2759"/>
<dbReference type="InterPro" id="IPR050960">
    <property type="entry name" value="AB_hydrolase_4_sf"/>
</dbReference>
<dbReference type="EMBL" id="CP144063">
    <property type="protein sequence ID" value="WWD22554.1"/>
    <property type="molecule type" value="Genomic_DNA"/>
</dbReference>
<dbReference type="KEGG" id="ksn:43591746"/>
<dbReference type="Proteomes" id="UP000322225">
    <property type="component" value="Chromosome 13"/>
</dbReference>
<protein>
    <submittedName>
        <fullName evidence="2">Uncharacterized protein</fullName>
    </submittedName>
</protein>
<dbReference type="SUPFAM" id="SSF53474">
    <property type="entry name" value="alpha/beta-Hydrolases"/>
    <property type="match status" value="1"/>
</dbReference>
<evidence type="ECO:0000313" key="3">
    <source>
        <dbReference type="Proteomes" id="UP000322225"/>
    </source>
</evidence>
<gene>
    <name evidence="2" type="ORF">CI109_107047</name>
</gene>
<evidence type="ECO:0000256" key="1">
    <source>
        <dbReference type="ARBA" id="ARBA00010884"/>
    </source>
</evidence>
<dbReference type="InterPro" id="IPR029058">
    <property type="entry name" value="AB_hydrolase_fold"/>
</dbReference>
<sequence>MVSLTSKEQDDLDNLEQETKSFSLASILLYVFEPILAPIGSVLFFLGGCIGMASYARQIVKIIPTNPALIRIRQSASITEKKGGKAVQTEEKSFTDWVRENVPSLKGVFKPAHWLPNGHLQTFYIVAGDFTKVDKVHYVRTYLRLPDGGTIGLDATPENHDELPPDAPTVVVCHGLTGGSHESYVRNVLAWVIKPKSEGGLGGRGIVVNFRGCAGVPVTSCQLYSAGTTMDLALALHFIKNRHPQSTLHGVGFSLGASVLTRHLGEVGSSSLLSSGTVLGCPWDLTAMSHRLENDWLIARIYSSALGKNVLKLFFKAYEANPAIFEADDSPVKECLGSLKEQRRKMGMGTRLRKADDVMVCKIGGPRGIGAWPFPSAKEYYEWANPRKVLKEVKVPLLAINAFDDPVIDGEHLPVEEIEESSHIYAAVTGSGGHLGWFDGPYFDKTKSRQRWVLKPVSEFLTAASRDLPLPEGKEVELVEEEGWEWVKKPAYDIPGLERIGWKVLEEGEIVQGEDDEGESGMAQGL</sequence>
<dbReference type="GO" id="GO:0047372">
    <property type="term" value="F:monoacylglycerol lipase activity"/>
    <property type="evidence" value="ECO:0007669"/>
    <property type="project" value="TreeGrafter"/>
</dbReference>
<dbReference type="GO" id="GO:0051793">
    <property type="term" value="P:medium-chain fatty acid catabolic process"/>
    <property type="evidence" value="ECO:0007669"/>
    <property type="project" value="TreeGrafter"/>
</dbReference>
<dbReference type="InterPro" id="IPR000073">
    <property type="entry name" value="AB_hydrolase_1"/>
</dbReference>
<accession>A0A5M6BQM0</accession>
<name>A0A5M6BQM0_9TREE</name>
<dbReference type="PANTHER" id="PTHR10794">
    <property type="entry name" value="ABHYDROLASE DOMAIN-CONTAINING PROTEIN"/>
    <property type="match status" value="1"/>
</dbReference>
<reference evidence="2" key="1">
    <citation type="submission" date="2017-08" db="EMBL/GenBank/DDBJ databases">
        <authorList>
            <person name="Cuomo C."/>
            <person name="Billmyre B."/>
            <person name="Heitman J."/>
        </authorList>
    </citation>
    <scope>NUCLEOTIDE SEQUENCE</scope>
    <source>
        <strain evidence="2">CBS 12478</strain>
    </source>
</reference>
<dbReference type="GeneID" id="43591746"/>
<proteinExistence type="inferred from homology"/>
<comment type="similarity">
    <text evidence="1">Belongs to the AB hydrolase superfamily. AB hydrolase 4 family.</text>
</comment>
<keyword evidence="3" id="KW-1185">Reference proteome</keyword>
<dbReference type="Pfam" id="PF00561">
    <property type="entry name" value="Abhydrolase_1"/>
    <property type="match status" value="1"/>
</dbReference>
<organism evidence="2 3">
    <name type="scientific">Kwoniella shandongensis</name>
    <dbReference type="NCBI Taxonomy" id="1734106"/>
    <lineage>
        <taxon>Eukaryota</taxon>
        <taxon>Fungi</taxon>
        <taxon>Dikarya</taxon>
        <taxon>Basidiomycota</taxon>
        <taxon>Agaricomycotina</taxon>
        <taxon>Tremellomycetes</taxon>
        <taxon>Tremellales</taxon>
        <taxon>Cryptococcaceae</taxon>
        <taxon>Kwoniella</taxon>
    </lineage>
</organism>
<dbReference type="AlphaFoldDB" id="A0A5M6BQM0"/>
<dbReference type="RefSeq" id="XP_031858114.1">
    <property type="nucleotide sequence ID" value="XM_032007575.1"/>
</dbReference>